<name>A0ABX1I8Z7_9GAMM</name>
<dbReference type="InterPro" id="IPR002109">
    <property type="entry name" value="Glutaredoxin"/>
</dbReference>
<dbReference type="NCBIfam" id="TIGR00365">
    <property type="entry name" value="Grx4 family monothiol glutaredoxin"/>
    <property type="match status" value="1"/>
</dbReference>
<organism evidence="9 10">
    <name type="scientific">Marichromatium bheemlicum</name>
    <dbReference type="NCBI Taxonomy" id="365339"/>
    <lineage>
        <taxon>Bacteria</taxon>
        <taxon>Pseudomonadati</taxon>
        <taxon>Pseudomonadota</taxon>
        <taxon>Gammaproteobacteria</taxon>
        <taxon>Chromatiales</taxon>
        <taxon>Chromatiaceae</taxon>
        <taxon>Marichromatium</taxon>
    </lineage>
</organism>
<keyword evidence="6" id="KW-0676">Redox-active center</keyword>
<evidence type="ECO:0000256" key="5">
    <source>
        <dbReference type="ARBA" id="ARBA00023014"/>
    </source>
</evidence>
<keyword evidence="4" id="KW-0408">Iron</keyword>
<dbReference type="InterPro" id="IPR033658">
    <property type="entry name" value="GRX_PICOT-like"/>
</dbReference>
<evidence type="ECO:0000256" key="7">
    <source>
        <dbReference type="PIRNR" id="PIRNR005894"/>
    </source>
</evidence>
<evidence type="ECO:0000313" key="9">
    <source>
        <dbReference type="EMBL" id="NKN34025.1"/>
    </source>
</evidence>
<protein>
    <recommendedName>
        <fullName evidence="7">Glutaredoxin</fullName>
    </recommendedName>
</protein>
<evidence type="ECO:0000256" key="2">
    <source>
        <dbReference type="ARBA" id="ARBA00022714"/>
    </source>
</evidence>
<comment type="similarity">
    <text evidence="1 7">Belongs to the glutaredoxin family. Monothiol subfamily.</text>
</comment>
<dbReference type="PANTHER" id="PTHR10293:SF72">
    <property type="entry name" value="MONOTHIOL GLUTAREDOXIN-S14, CHLOROPLASTIC"/>
    <property type="match status" value="1"/>
</dbReference>
<evidence type="ECO:0000256" key="6">
    <source>
        <dbReference type="ARBA" id="ARBA00023284"/>
    </source>
</evidence>
<evidence type="ECO:0000256" key="4">
    <source>
        <dbReference type="ARBA" id="ARBA00023004"/>
    </source>
</evidence>
<dbReference type="InterPro" id="IPR004480">
    <property type="entry name" value="Monothiol_GRX-rel"/>
</dbReference>
<accession>A0ABX1I8Z7</accession>
<dbReference type="PIRSF" id="PIRSF005894">
    <property type="entry name" value="Monothiol_GRX"/>
    <property type="match status" value="1"/>
</dbReference>
<dbReference type="Pfam" id="PF00462">
    <property type="entry name" value="Glutaredoxin"/>
    <property type="match status" value="1"/>
</dbReference>
<evidence type="ECO:0000313" key="10">
    <source>
        <dbReference type="Proteomes" id="UP000740754"/>
    </source>
</evidence>
<reference evidence="9 10" key="1">
    <citation type="submission" date="2020-04" db="EMBL/GenBank/DDBJ databases">
        <title>Draft Whole-Genome sequence of Marichromatium bheemlicum DSM 18632, type strain.</title>
        <authorList>
            <person name="Kyndt J.A."/>
            <person name="Meyer T.E."/>
        </authorList>
    </citation>
    <scope>NUCLEOTIDE SEQUENCE [LARGE SCALE GENOMIC DNA]</scope>
    <source>
        <strain evidence="9 10">DSM 18632</strain>
    </source>
</reference>
<keyword evidence="3" id="KW-0479">Metal-binding</keyword>
<gene>
    <name evidence="9" type="primary">grxD</name>
    <name evidence="9" type="ORF">HF203_12420</name>
</gene>
<keyword evidence="2" id="KW-0001">2Fe-2S</keyword>
<dbReference type="SUPFAM" id="SSF52833">
    <property type="entry name" value="Thioredoxin-like"/>
    <property type="match status" value="1"/>
</dbReference>
<evidence type="ECO:0000256" key="3">
    <source>
        <dbReference type="ARBA" id="ARBA00022723"/>
    </source>
</evidence>
<evidence type="ECO:0000256" key="1">
    <source>
        <dbReference type="ARBA" id="ARBA00009630"/>
    </source>
</evidence>
<dbReference type="EMBL" id="JAAXKX010000018">
    <property type="protein sequence ID" value="NKN34025.1"/>
    <property type="molecule type" value="Genomic_DNA"/>
</dbReference>
<comment type="caution">
    <text evidence="9">The sequence shown here is derived from an EMBL/GenBank/DDBJ whole genome shotgun (WGS) entry which is preliminary data.</text>
</comment>
<evidence type="ECO:0000259" key="8">
    <source>
        <dbReference type="Pfam" id="PF00462"/>
    </source>
</evidence>
<keyword evidence="10" id="KW-1185">Reference proteome</keyword>
<dbReference type="Gene3D" id="3.40.30.10">
    <property type="entry name" value="Glutaredoxin"/>
    <property type="match status" value="1"/>
</dbReference>
<dbReference type="Proteomes" id="UP000740754">
    <property type="component" value="Unassembled WGS sequence"/>
</dbReference>
<dbReference type="RefSeq" id="WP_168670176.1">
    <property type="nucleotide sequence ID" value="NZ_JAAXKX010000018.1"/>
</dbReference>
<proteinExistence type="inferred from homology"/>
<dbReference type="PANTHER" id="PTHR10293">
    <property type="entry name" value="GLUTAREDOXIN FAMILY MEMBER"/>
    <property type="match status" value="1"/>
</dbReference>
<sequence length="113" mass="12454">MDVLERIDEQVKGNAVVIYMKGTPQFPQCGFSMRAVQALQECGVPFAYVNVLQDPEIFEHLPRYADWPTFPQLYIDGELVGGCDITLELHASGELRPMVEQAAARAEGGAAAR</sequence>
<dbReference type="InterPro" id="IPR036249">
    <property type="entry name" value="Thioredoxin-like_sf"/>
</dbReference>
<keyword evidence="5" id="KW-0411">Iron-sulfur</keyword>
<dbReference type="PROSITE" id="PS51354">
    <property type="entry name" value="GLUTAREDOXIN_2"/>
    <property type="match status" value="1"/>
</dbReference>
<feature type="domain" description="Glutaredoxin" evidence="8">
    <location>
        <begin position="16"/>
        <end position="80"/>
    </location>
</feature>
<dbReference type="CDD" id="cd03028">
    <property type="entry name" value="GRX_PICOT_like"/>
    <property type="match status" value="1"/>
</dbReference>
<dbReference type="InterPro" id="IPR014434">
    <property type="entry name" value="Monothiol_GRX"/>
</dbReference>